<dbReference type="Pfam" id="PF00486">
    <property type="entry name" value="Trans_reg_C"/>
    <property type="match status" value="1"/>
</dbReference>
<dbReference type="CDD" id="cd15831">
    <property type="entry name" value="BTAD"/>
    <property type="match status" value="1"/>
</dbReference>
<dbReference type="InterPro" id="IPR005158">
    <property type="entry name" value="BTAD"/>
</dbReference>
<feature type="region of interest" description="Disordered" evidence="4">
    <location>
        <begin position="991"/>
        <end position="1023"/>
    </location>
</feature>
<evidence type="ECO:0000256" key="4">
    <source>
        <dbReference type="SAM" id="MobiDB-lite"/>
    </source>
</evidence>
<dbReference type="Gene3D" id="1.10.10.10">
    <property type="entry name" value="Winged helix-like DNA-binding domain superfamily/Winged helix DNA-binding domain"/>
    <property type="match status" value="1"/>
</dbReference>
<gene>
    <name evidence="6" type="ORF">GCM10009560_67730</name>
</gene>
<dbReference type="SUPFAM" id="SSF52540">
    <property type="entry name" value="P-loop containing nucleoside triphosphate hydrolases"/>
    <property type="match status" value="1"/>
</dbReference>
<dbReference type="InterPro" id="IPR001867">
    <property type="entry name" value="OmpR/PhoB-type_DNA-bd"/>
</dbReference>
<keyword evidence="2 3" id="KW-0238">DNA-binding</keyword>
<sequence>MVRFGVLGPLAVWRDDGESVHVPEAKVRALLADLLAHGGRPVSADRLVEDLWGGRPPRNATGTLQARVSQLRKALGDPALVLHSPGGYRLVAEDVDAVRFESLVERRTAEPRVRAGELDEALALWRGPAYADVADLGFAQPVINRLEELRLSAQEELAEVRLELGEPVDVSALVREHPLRERLRAVHITSLYRAGRQNEALASYTELRARLSDELGLDPSPELAALYERLLRQDPALAPPPVSHLPAALTPLVGRDAELAEVGALVGRDRLVTLTGPGGVGKTSLALEAARGLLSARAFPDGVALVELAGATRPVDAVAAAVCVRDDSSAPLEPRVAQALSGTRALLVLDNCEHLVEPVATLVAALLRSAPGLRVLATSQEPLGVTGERVHQVPPLAEPDAVRLLSDRAGVAEGEAVRTICRRLDGIPLALELAATRVRALGAEELAGRLDDRFRVLTSGMRDAPARQRTLRAMIDWSWELLGEPERLVLRRLAVHADGCDLEAAEAVCAEPGVDVLESLARLVDRSLVAPGPRYRLLESVAAYGLERLREAGEYDLVRARHTGHYTGLAERAALHGPDQLAWLDRLDQESANLELALTGPAPLRLANALAWYWFLRGRLGAARRSLAQAITYGGAPAEVALARTWLAGFTMMVGEPRGEIPRADLDLRGRAVADWFLSFVHWAYGDLAAHDDAVERALAAFGELGDRWGSAAALVLRAKLAVGRGDLDAMRRDGEAGLAAFRELGDRWGRIEAMEALAMRAEIRGDYPTATRLRETELLLSEELGFPGAAELSKLGRMALLAGDHARADDYHERARRIAVEQSLKSEEEHAVLGLALGARRQGRYEEAEALLEPWLGWLEQVSGTSGIAFALAETGFAAEQRGDAGTALARQRRGYAAARETGDPRAVALALEGLAGALSLAGEHERAAGHLGAAAAVRASVGAPLPPAESFDVERITARLAAAMMPGDYALAYRSGQRELGDHVPAALRVGPGEQPAAEGLDPFGHADQAEPAAEPRRPGI</sequence>
<evidence type="ECO:0000256" key="2">
    <source>
        <dbReference type="ARBA" id="ARBA00023125"/>
    </source>
</evidence>
<accession>A0ABP4BDC2</accession>
<dbReference type="PRINTS" id="PR00364">
    <property type="entry name" value="DISEASERSIST"/>
</dbReference>
<dbReference type="Pfam" id="PF03704">
    <property type="entry name" value="BTAD"/>
    <property type="match status" value="1"/>
</dbReference>
<dbReference type="InterPro" id="IPR027417">
    <property type="entry name" value="P-loop_NTPase"/>
</dbReference>
<evidence type="ECO:0000313" key="7">
    <source>
        <dbReference type="Proteomes" id="UP001501578"/>
    </source>
</evidence>
<proteinExistence type="inferred from homology"/>
<dbReference type="InterPro" id="IPR016032">
    <property type="entry name" value="Sig_transdc_resp-reg_C-effctor"/>
</dbReference>
<organism evidence="6 7">
    <name type="scientific">Nonomuraea longicatena</name>
    <dbReference type="NCBI Taxonomy" id="83682"/>
    <lineage>
        <taxon>Bacteria</taxon>
        <taxon>Bacillati</taxon>
        <taxon>Actinomycetota</taxon>
        <taxon>Actinomycetes</taxon>
        <taxon>Streptosporangiales</taxon>
        <taxon>Streptosporangiaceae</taxon>
        <taxon>Nonomuraea</taxon>
    </lineage>
</organism>
<dbReference type="InterPro" id="IPR011990">
    <property type="entry name" value="TPR-like_helical_dom_sf"/>
</dbReference>
<evidence type="ECO:0000259" key="5">
    <source>
        <dbReference type="PROSITE" id="PS51755"/>
    </source>
</evidence>
<feature type="DNA-binding region" description="OmpR/PhoB-type" evidence="3">
    <location>
        <begin position="1"/>
        <end position="92"/>
    </location>
</feature>
<dbReference type="PANTHER" id="PTHR47691">
    <property type="entry name" value="REGULATOR-RELATED"/>
    <property type="match status" value="1"/>
</dbReference>
<feature type="domain" description="OmpR/PhoB-type" evidence="5">
    <location>
        <begin position="1"/>
        <end position="92"/>
    </location>
</feature>
<dbReference type="PROSITE" id="PS51755">
    <property type="entry name" value="OMPR_PHOB"/>
    <property type="match status" value="1"/>
</dbReference>
<dbReference type="SUPFAM" id="SSF46894">
    <property type="entry name" value="C-terminal effector domain of the bipartite response regulators"/>
    <property type="match status" value="1"/>
</dbReference>
<dbReference type="SMART" id="SM00862">
    <property type="entry name" value="Trans_reg_C"/>
    <property type="match status" value="1"/>
</dbReference>
<protein>
    <submittedName>
        <fullName evidence="6">BTAD domain-containing putative transcriptional regulator</fullName>
    </submittedName>
</protein>
<dbReference type="Gene3D" id="3.40.50.300">
    <property type="entry name" value="P-loop containing nucleotide triphosphate hydrolases"/>
    <property type="match status" value="1"/>
</dbReference>
<evidence type="ECO:0000313" key="6">
    <source>
        <dbReference type="EMBL" id="GAA0949437.1"/>
    </source>
</evidence>
<evidence type="ECO:0000256" key="1">
    <source>
        <dbReference type="ARBA" id="ARBA00005820"/>
    </source>
</evidence>
<dbReference type="Gene3D" id="1.25.40.10">
    <property type="entry name" value="Tetratricopeptide repeat domain"/>
    <property type="match status" value="2"/>
</dbReference>
<evidence type="ECO:0000256" key="3">
    <source>
        <dbReference type="PROSITE-ProRule" id="PRU01091"/>
    </source>
</evidence>
<keyword evidence="7" id="KW-1185">Reference proteome</keyword>
<dbReference type="InterPro" id="IPR036388">
    <property type="entry name" value="WH-like_DNA-bd_sf"/>
</dbReference>
<comment type="caution">
    <text evidence="6">The sequence shown here is derived from an EMBL/GenBank/DDBJ whole genome shotgun (WGS) entry which is preliminary data.</text>
</comment>
<dbReference type="PANTHER" id="PTHR47691:SF3">
    <property type="entry name" value="HTH-TYPE TRANSCRIPTIONAL REGULATOR RV0890C-RELATED"/>
    <property type="match status" value="1"/>
</dbReference>
<dbReference type="SMART" id="SM01043">
    <property type="entry name" value="BTAD"/>
    <property type="match status" value="1"/>
</dbReference>
<reference evidence="7" key="1">
    <citation type="journal article" date="2019" name="Int. J. Syst. Evol. Microbiol.">
        <title>The Global Catalogue of Microorganisms (GCM) 10K type strain sequencing project: providing services to taxonomists for standard genome sequencing and annotation.</title>
        <authorList>
            <consortium name="The Broad Institute Genomics Platform"/>
            <consortium name="The Broad Institute Genome Sequencing Center for Infectious Disease"/>
            <person name="Wu L."/>
            <person name="Ma J."/>
        </authorList>
    </citation>
    <scope>NUCLEOTIDE SEQUENCE [LARGE SCALE GENOMIC DNA]</scope>
    <source>
        <strain evidence="7">JCM 11136</strain>
    </source>
</reference>
<dbReference type="Proteomes" id="UP001501578">
    <property type="component" value="Unassembled WGS sequence"/>
</dbReference>
<comment type="similarity">
    <text evidence="1">Belongs to the AfsR/DnrI/RedD regulatory family.</text>
</comment>
<dbReference type="EMBL" id="BAAAHQ010000044">
    <property type="protein sequence ID" value="GAA0949437.1"/>
    <property type="molecule type" value="Genomic_DNA"/>
</dbReference>
<dbReference type="SUPFAM" id="SSF48452">
    <property type="entry name" value="TPR-like"/>
    <property type="match status" value="2"/>
</dbReference>
<name>A0ABP4BDC2_9ACTN</name>